<dbReference type="Pfam" id="PF19834">
    <property type="entry name" value="DUF6314"/>
    <property type="match status" value="1"/>
</dbReference>
<keyword evidence="3" id="KW-1185">Reference proteome</keyword>
<organism evidence="2 3">
    <name type="scientific">Ditylenchus destructor</name>
    <dbReference type="NCBI Taxonomy" id="166010"/>
    <lineage>
        <taxon>Eukaryota</taxon>
        <taxon>Metazoa</taxon>
        <taxon>Ecdysozoa</taxon>
        <taxon>Nematoda</taxon>
        <taxon>Chromadorea</taxon>
        <taxon>Rhabditida</taxon>
        <taxon>Tylenchina</taxon>
        <taxon>Tylenchomorpha</taxon>
        <taxon>Sphaerularioidea</taxon>
        <taxon>Anguinidae</taxon>
        <taxon>Anguininae</taxon>
        <taxon>Ditylenchus</taxon>
    </lineage>
</organism>
<accession>A0AAD4R189</accession>
<sequence>MLNRLRGKWNVQRTLNDHVRKERANVTGTATWTPNNMETDAESPTQLLYLEDVLLRWENGNEHRATKKYKYCLGDRDTSAVAKFNVIPDYGGGPEKEEKMFDLHFSEVDGKVKANGEFLCGKDLYKAMYEWKSPEEFRLDYTSKGPDKNFLTCTIYRKIP</sequence>
<evidence type="ECO:0000313" key="3">
    <source>
        <dbReference type="Proteomes" id="UP001201812"/>
    </source>
</evidence>
<dbReference type="Proteomes" id="UP001201812">
    <property type="component" value="Unassembled WGS sequence"/>
</dbReference>
<evidence type="ECO:0000313" key="2">
    <source>
        <dbReference type="EMBL" id="KAI1703049.1"/>
    </source>
</evidence>
<dbReference type="EMBL" id="JAKKPZ010000088">
    <property type="protein sequence ID" value="KAI1703049.1"/>
    <property type="molecule type" value="Genomic_DNA"/>
</dbReference>
<reference evidence="2" key="1">
    <citation type="submission" date="2022-01" db="EMBL/GenBank/DDBJ databases">
        <title>Genome Sequence Resource for Two Populations of Ditylenchus destructor, the Migratory Endoparasitic Phytonematode.</title>
        <authorList>
            <person name="Zhang H."/>
            <person name="Lin R."/>
            <person name="Xie B."/>
        </authorList>
    </citation>
    <scope>NUCLEOTIDE SEQUENCE</scope>
    <source>
        <strain evidence="2">BazhouSP</strain>
    </source>
</reference>
<gene>
    <name evidence="2" type="ORF">DdX_15108</name>
</gene>
<feature type="domain" description="DUF6314" evidence="1">
    <location>
        <begin position="5"/>
        <end position="158"/>
    </location>
</feature>
<proteinExistence type="predicted"/>
<name>A0AAD4R189_9BILA</name>
<dbReference type="InterPro" id="IPR045632">
    <property type="entry name" value="DUF6314"/>
</dbReference>
<comment type="caution">
    <text evidence="2">The sequence shown here is derived from an EMBL/GenBank/DDBJ whole genome shotgun (WGS) entry which is preliminary data.</text>
</comment>
<dbReference type="AlphaFoldDB" id="A0AAD4R189"/>
<protein>
    <recommendedName>
        <fullName evidence="1">DUF6314 domain-containing protein</fullName>
    </recommendedName>
</protein>
<evidence type="ECO:0000259" key="1">
    <source>
        <dbReference type="Pfam" id="PF19834"/>
    </source>
</evidence>